<dbReference type="Pfam" id="PF07717">
    <property type="entry name" value="OB_NTP_bind"/>
    <property type="match status" value="1"/>
</dbReference>
<dbReference type="InterPro" id="IPR001650">
    <property type="entry name" value="Helicase_C-like"/>
</dbReference>
<keyword evidence="6" id="KW-0067">ATP-binding</keyword>
<dbReference type="InterPro" id="IPR059023">
    <property type="entry name" value="RNA_hel_CTD"/>
</dbReference>
<dbReference type="EC" id="3.6.4.13" evidence="2"/>
<evidence type="ECO:0000256" key="7">
    <source>
        <dbReference type="ARBA" id="ARBA00047984"/>
    </source>
</evidence>
<feature type="domain" description="Helicase C-terminal" evidence="12">
    <location>
        <begin position="564"/>
        <end position="738"/>
    </location>
</feature>
<dbReference type="InterPro" id="IPR007502">
    <property type="entry name" value="Helicase-assoc_dom"/>
</dbReference>
<dbReference type="Pfam" id="PF04146">
    <property type="entry name" value="YTH"/>
    <property type="match status" value="1"/>
</dbReference>
<dbReference type="FunFam" id="3.40.50.300:FF:000811">
    <property type="entry name" value="probable ATP-dependent RNA helicase YTHDC2"/>
    <property type="match status" value="1"/>
</dbReference>
<dbReference type="FunFam" id="1.20.120.1080:FF:000008">
    <property type="entry name" value="probable ATP-dependent RNA helicase YTHDC2"/>
    <property type="match status" value="1"/>
</dbReference>
<evidence type="ECO:0000256" key="1">
    <source>
        <dbReference type="ARBA" id="ARBA00008792"/>
    </source>
</evidence>
<dbReference type="OrthoDB" id="6103986at2759"/>
<dbReference type="CDD" id="cd18791">
    <property type="entry name" value="SF2_C_RHA"/>
    <property type="match status" value="1"/>
</dbReference>
<dbReference type="FunFam" id="3.10.590.10:FF:000004">
    <property type="entry name" value="probable ATP-dependent RNA helicase YTHDC2"/>
    <property type="match status" value="1"/>
</dbReference>
<protein>
    <recommendedName>
        <fullName evidence="2">RNA helicase</fullName>
        <ecNumber evidence="2">3.6.4.13</ecNumber>
    </recommendedName>
</protein>
<feature type="compositionally biased region" description="Low complexity" evidence="8">
    <location>
        <begin position="1"/>
        <end position="33"/>
    </location>
</feature>
<organism evidence="13 14">
    <name type="scientific">Ophiophagus hannah</name>
    <name type="common">King cobra</name>
    <name type="synonym">Naja hannah</name>
    <dbReference type="NCBI Taxonomy" id="8665"/>
    <lineage>
        <taxon>Eukaryota</taxon>
        <taxon>Metazoa</taxon>
        <taxon>Chordata</taxon>
        <taxon>Craniata</taxon>
        <taxon>Vertebrata</taxon>
        <taxon>Euteleostomi</taxon>
        <taxon>Lepidosauria</taxon>
        <taxon>Squamata</taxon>
        <taxon>Bifurcata</taxon>
        <taxon>Unidentata</taxon>
        <taxon>Episquamata</taxon>
        <taxon>Toxicofera</taxon>
        <taxon>Serpentes</taxon>
        <taxon>Colubroidea</taxon>
        <taxon>Elapidae</taxon>
        <taxon>Elapinae</taxon>
        <taxon>Ophiophagus</taxon>
    </lineage>
</organism>
<dbReference type="GO" id="GO:0003724">
    <property type="term" value="F:RNA helicase activity"/>
    <property type="evidence" value="ECO:0007669"/>
    <property type="project" value="UniProtKB-EC"/>
</dbReference>
<dbReference type="GO" id="GO:0003723">
    <property type="term" value="F:RNA binding"/>
    <property type="evidence" value="ECO:0007669"/>
    <property type="project" value="InterPro"/>
</dbReference>
<dbReference type="Gene3D" id="1.20.120.1080">
    <property type="match status" value="1"/>
</dbReference>
<comment type="similarity">
    <text evidence="1">Belongs to the DEAD box helicase family. DEAH subfamily.</text>
</comment>
<evidence type="ECO:0000256" key="2">
    <source>
        <dbReference type="ARBA" id="ARBA00012552"/>
    </source>
</evidence>
<reference evidence="13 14" key="1">
    <citation type="journal article" date="2013" name="Proc. Natl. Acad. Sci. U.S.A.">
        <title>The king cobra genome reveals dynamic gene evolution and adaptation in the snake venom system.</title>
        <authorList>
            <person name="Vonk F.J."/>
            <person name="Casewell N.R."/>
            <person name="Henkel C.V."/>
            <person name="Heimberg A.M."/>
            <person name="Jansen H.J."/>
            <person name="McCleary R.J."/>
            <person name="Kerkkamp H.M."/>
            <person name="Vos R.A."/>
            <person name="Guerreiro I."/>
            <person name="Calvete J.J."/>
            <person name="Wuster W."/>
            <person name="Woods A.E."/>
            <person name="Logan J.M."/>
            <person name="Harrison R.A."/>
            <person name="Castoe T.A."/>
            <person name="de Koning A.P."/>
            <person name="Pollock D.D."/>
            <person name="Yandell M."/>
            <person name="Calderon D."/>
            <person name="Renjifo C."/>
            <person name="Currier R.B."/>
            <person name="Salgado D."/>
            <person name="Pla D."/>
            <person name="Sanz L."/>
            <person name="Hyder A.S."/>
            <person name="Ribeiro J.M."/>
            <person name="Arntzen J.W."/>
            <person name="van den Thillart G.E."/>
            <person name="Boetzer M."/>
            <person name="Pirovano W."/>
            <person name="Dirks R.P."/>
            <person name="Spaink H.P."/>
            <person name="Duboule D."/>
            <person name="McGlinn E."/>
            <person name="Kini R.M."/>
            <person name="Richardson M.K."/>
        </authorList>
    </citation>
    <scope>NUCLEOTIDE SEQUENCE</scope>
    <source>
        <tissue evidence="13">Blood</tissue>
    </source>
</reference>
<dbReference type="InterPro" id="IPR011709">
    <property type="entry name" value="DEAD-box_helicase_OB_fold"/>
</dbReference>
<dbReference type="Proteomes" id="UP000018936">
    <property type="component" value="Unassembled WGS sequence"/>
</dbReference>
<feature type="region of interest" description="Disordered" evidence="8">
    <location>
        <begin position="1120"/>
        <end position="1160"/>
    </location>
</feature>
<dbReference type="GO" id="GO:0005524">
    <property type="term" value="F:ATP binding"/>
    <property type="evidence" value="ECO:0007669"/>
    <property type="project" value="UniProtKB-KW"/>
</dbReference>
<dbReference type="SMART" id="SM00393">
    <property type="entry name" value="R3H"/>
    <property type="match status" value="1"/>
</dbReference>
<comment type="catalytic activity">
    <reaction evidence="7">
        <text>ATP + H2O = ADP + phosphate + H(+)</text>
        <dbReference type="Rhea" id="RHEA:13065"/>
        <dbReference type="ChEBI" id="CHEBI:15377"/>
        <dbReference type="ChEBI" id="CHEBI:15378"/>
        <dbReference type="ChEBI" id="CHEBI:30616"/>
        <dbReference type="ChEBI" id="CHEBI:43474"/>
        <dbReference type="ChEBI" id="CHEBI:456216"/>
        <dbReference type="EC" id="3.6.4.13"/>
    </reaction>
</comment>
<dbReference type="CDD" id="cd06007">
    <property type="entry name" value="R3H_DEXH_helicase"/>
    <property type="match status" value="1"/>
</dbReference>
<dbReference type="InterPro" id="IPR011545">
    <property type="entry name" value="DEAD/DEAH_box_helicase_dom"/>
</dbReference>
<dbReference type="Gene3D" id="3.30.1370.50">
    <property type="entry name" value="R3H-like domain"/>
    <property type="match status" value="1"/>
</dbReference>
<name>V8P009_OPHHA</name>
<dbReference type="Pfam" id="PF01424">
    <property type="entry name" value="R3H"/>
    <property type="match status" value="1"/>
</dbReference>
<feature type="domain" description="Helicase ATP-binding" evidence="11">
    <location>
        <begin position="209"/>
        <end position="375"/>
    </location>
</feature>
<feature type="domain" description="YTH" evidence="9">
    <location>
        <begin position="1242"/>
        <end position="1372"/>
    </location>
</feature>
<keyword evidence="4" id="KW-0378">Hydrolase</keyword>
<dbReference type="SMART" id="SM00490">
    <property type="entry name" value="HELICc"/>
    <property type="match status" value="1"/>
</dbReference>
<evidence type="ECO:0000256" key="4">
    <source>
        <dbReference type="ARBA" id="ARBA00022801"/>
    </source>
</evidence>
<dbReference type="GO" id="GO:0016787">
    <property type="term" value="F:hydrolase activity"/>
    <property type="evidence" value="ECO:0007669"/>
    <property type="project" value="UniProtKB-KW"/>
</dbReference>
<dbReference type="SUPFAM" id="SSF82708">
    <property type="entry name" value="R3H domain"/>
    <property type="match status" value="1"/>
</dbReference>
<evidence type="ECO:0000259" key="9">
    <source>
        <dbReference type="PROSITE" id="PS50882"/>
    </source>
</evidence>
<dbReference type="SUPFAM" id="SSF52540">
    <property type="entry name" value="P-loop containing nucleoside triphosphate hydrolases"/>
    <property type="match status" value="2"/>
</dbReference>
<dbReference type="InterPro" id="IPR036867">
    <property type="entry name" value="R3H_dom_sf"/>
</dbReference>
<dbReference type="CDD" id="cd21134">
    <property type="entry name" value="YTH"/>
    <property type="match status" value="1"/>
</dbReference>
<dbReference type="InterPro" id="IPR034083">
    <property type="entry name" value="R3H_DEXH_helicase"/>
</dbReference>
<dbReference type="InterPro" id="IPR027417">
    <property type="entry name" value="P-loop_NTPase"/>
</dbReference>
<evidence type="ECO:0000259" key="12">
    <source>
        <dbReference type="PROSITE" id="PS51194"/>
    </source>
</evidence>
<keyword evidence="14" id="KW-1185">Reference proteome</keyword>
<evidence type="ECO:0000256" key="8">
    <source>
        <dbReference type="SAM" id="MobiDB-lite"/>
    </source>
</evidence>
<dbReference type="Gene3D" id="3.10.590.10">
    <property type="entry name" value="ph1033 like domains"/>
    <property type="match status" value="1"/>
</dbReference>
<dbReference type="SMART" id="SM00847">
    <property type="entry name" value="HA2"/>
    <property type="match status" value="1"/>
</dbReference>
<comment type="caution">
    <text evidence="13">The sequence shown here is derived from an EMBL/GenBank/DDBJ whole genome shotgun (WGS) entry which is preliminary data.</text>
</comment>
<sequence length="1434" mass="161449">MSRPNSVSPRPSGSGSTTGGPSTASASSSSSSCSGGGRAKGLKDIRIDEEVKIAVNISLERFRYGDQREMDFPSSLTSTERAFIHRLSQSLGLISKSKGKGANRYLTVKKKDGSELAHTVMTCNLIPNTKHAIRSLVQRFPVTNKERTELLPKTERGNVFAVEAENREMSKTSGRLNSGIPQIPVKRGESEFDSFRQSLPVYEKQDEIVRIIKENKVILIVGETGSGKTTQIPQFLLDDCYKNGIPCRIFCTQPRRLAAIAVAERVAAERREKIGQTIGYQIRLESRVSPKTLLTFCTNGVLLRTLMAGDSALSTVTHVIVDEVHERDRFSDFLLTKLRDMLQKHMSLKLILSSAALDVNLFVRYFGGCPVIYIPGRPFEVKEMFLEDILRSTGYTNKEMTKYKKEKQREEKQQTTLTEWYSAQDNSKPELQRQRAVPNVAEEYELLDDGGDTVFSQLAEKDVNCLEPWLIKEMDACLSDIWLHKDIDAFAQVFHLILTENVSVDYRHSETSATTLMVASGRGFLNQVEQLIESGNLDESSLVHANAGELNIEDRELLKAYHYSFDDEKVDLDLIMHLLYNICHSCDAGAVLIFLPGYDEIVGLRDRILFDDKRFADNAHRFQVFMLHSNMQTSDQKKILSTNIAETSITVNDVVFVIDSGKMKEKSFDALNCVTMLKMVWISKASAVQRKGRAGRCRPGICFRLFSRLRFQNMLEFQTPELLRMPLQELCLHTKLLAPINCPIADFLMKAPEPPPALIVRNAVQMLKTIDAMDTWEDLTELGYHLADLPVEPHLGKMVLCAVVLKCLDPILTIACTLAYRDPFVLPTQASQKRAAMLCRKRFTAGTFSDHMALLRAFQAWQKARSDGWERAFCEKNFLSQATMEIIIGMRTQLLGQLRASGFVRARGGGDIRDVNTNSENWAVVKGALVAGMYPNIVHVDRENVVLTGPKEKKVRFHPTSVLSQPQYKKIPPANGQVAAIQALPTDWLIYDEMTRAHRIANIRCCSVVTPVTVALFCGSARLPSNALQEPSSFRVDGVPNDSSDSEMEDRTTANLASLKLDEWLNFKLDPEAASLLLQLRQKWHSLFLRRMRAPSKPWSQVDEATIRAIIAVLSTEEQSAGLQQPSGIGQRPRPMSSEELPLASSWRSNTSRKSSGESEFADDAFNIERVLMKSTSPAFHQPLKYKERGVVHSKRSADDRADQTSVKSTDSISYPSPCASPSPPSSGKGSKSPSPRPNMPIRYFIMKSSNLRNLEISQQKGIWSTTPSNERKLNRAFWESSVVYLVFSVQGSGHFQGFARMSSEIGREKSQDWGSTGLGGVFKVEWIRKESLPFQFAHHLLNPWNDNKKVQISRDGQELEPQVGEQLLQLWDRIALNHTWSSFGKHSFMRLIYCVEESERKFSKLIKFPIIKKYEGSNGNKLHAEFESDYYLH</sequence>
<dbReference type="PROSITE" id="PS51192">
    <property type="entry name" value="HELICASE_ATP_BIND_1"/>
    <property type="match status" value="1"/>
</dbReference>
<dbReference type="SMART" id="SM00487">
    <property type="entry name" value="DEXDc"/>
    <property type="match status" value="1"/>
</dbReference>
<dbReference type="InterPro" id="IPR001374">
    <property type="entry name" value="R3H_dom"/>
</dbReference>
<proteinExistence type="inferred from homology"/>
<feature type="domain" description="R3H" evidence="10">
    <location>
        <begin position="44"/>
        <end position="112"/>
    </location>
</feature>
<evidence type="ECO:0000256" key="6">
    <source>
        <dbReference type="ARBA" id="ARBA00022840"/>
    </source>
</evidence>
<dbReference type="PROSITE" id="PS50882">
    <property type="entry name" value="YTH"/>
    <property type="match status" value="1"/>
</dbReference>
<dbReference type="InterPro" id="IPR014001">
    <property type="entry name" value="Helicase_ATP-bd"/>
</dbReference>
<evidence type="ECO:0000313" key="13">
    <source>
        <dbReference type="EMBL" id="ETE67645.1"/>
    </source>
</evidence>
<evidence type="ECO:0000259" key="11">
    <source>
        <dbReference type="PROSITE" id="PS51192"/>
    </source>
</evidence>
<dbReference type="Gene3D" id="3.40.50.300">
    <property type="entry name" value="P-loop containing nucleotide triphosphate hydrolases"/>
    <property type="match status" value="2"/>
</dbReference>
<dbReference type="PANTHER" id="PTHR18934">
    <property type="entry name" value="ATP-DEPENDENT RNA HELICASE"/>
    <property type="match status" value="1"/>
</dbReference>
<dbReference type="PROSITE" id="PS51194">
    <property type="entry name" value="HELICASE_CTER"/>
    <property type="match status" value="1"/>
</dbReference>
<dbReference type="Pfam" id="PF26026">
    <property type="entry name" value="RNA_hel_CTD"/>
    <property type="match status" value="1"/>
</dbReference>
<dbReference type="PROSITE" id="PS51061">
    <property type="entry name" value="R3H"/>
    <property type="match status" value="1"/>
</dbReference>
<feature type="compositionally biased region" description="Low complexity" evidence="8">
    <location>
        <begin position="1145"/>
        <end position="1154"/>
    </location>
</feature>
<feature type="non-terminal residue" evidence="13">
    <location>
        <position position="1"/>
    </location>
</feature>
<dbReference type="InterPro" id="IPR007275">
    <property type="entry name" value="YTH_domain"/>
</dbReference>
<dbReference type="CDD" id="cd17987">
    <property type="entry name" value="DEXHc_YTHDC2"/>
    <property type="match status" value="1"/>
</dbReference>
<evidence type="ECO:0000313" key="14">
    <source>
        <dbReference type="Proteomes" id="UP000018936"/>
    </source>
</evidence>
<feature type="region of interest" description="Disordered" evidence="8">
    <location>
        <begin position="1184"/>
        <end position="1240"/>
    </location>
</feature>
<dbReference type="PANTHER" id="PTHR18934:SF213">
    <property type="entry name" value="3'-5' RNA HELICASE YTHDC2"/>
    <property type="match status" value="1"/>
</dbReference>
<feature type="region of interest" description="Disordered" evidence="8">
    <location>
        <begin position="1"/>
        <end position="41"/>
    </location>
</feature>
<keyword evidence="3" id="KW-0547">Nucleotide-binding</keyword>
<dbReference type="Pfam" id="PF04408">
    <property type="entry name" value="WHD_HA2"/>
    <property type="match status" value="1"/>
</dbReference>
<gene>
    <name evidence="13" type="primary">Ythdc2</name>
    <name evidence="13" type="ORF">L345_06566</name>
</gene>
<dbReference type="EMBL" id="AZIM01001229">
    <property type="protein sequence ID" value="ETE67645.1"/>
    <property type="molecule type" value="Genomic_DNA"/>
</dbReference>
<keyword evidence="5 13" id="KW-0347">Helicase</keyword>
<feature type="compositionally biased region" description="Basic and acidic residues" evidence="8">
    <location>
        <begin position="1185"/>
        <end position="1203"/>
    </location>
</feature>
<evidence type="ECO:0000256" key="5">
    <source>
        <dbReference type="ARBA" id="ARBA00022806"/>
    </source>
</evidence>
<dbReference type="FunFam" id="3.30.1370.50:FF:000005">
    <property type="entry name" value="probable ATP-dependent RNA helicase YTHDC2"/>
    <property type="match status" value="1"/>
</dbReference>
<evidence type="ECO:0000256" key="3">
    <source>
        <dbReference type="ARBA" id="ARBA00022741"/>
    </source>
</evidence>
<dbReference type="FunFam" id="3.40.50.300:FF:000284">
    <property type="entry name" value="probable ATP-dependent RNA helicase YTHDC2"/>
    <property type="match status" value="1"/>
</dbReference>
<dbReference type="InterPro" id="IPR048333">
    <property type="entry name" value="HA2_WH"/>
</dbReference>
<dbReference type="Pfam" id="PF00270">
    <property type="entry name" value="DEAD"/>
    <property type="match status" value="1"/>
</dbReference>
<evidence type="ECO:0000259" key="10">
    <source>
        <dbReference type="PROSITE" id="PS51061"/>
    </source>
</evidence>
<accession>V8P009</accession>
<dbReference type="Pfam" id="PF21010">
    <property type="entry name" value="HA2_C"/>
    <property type="match status" value="1"/>
</dbReference>
<dbReference type="PROSITE" id="PS51257">
    <property type="entry name" value="PROKAR_LIPOPROTEIN"/>
    <property type="match status" value="1"/>
</dbReference>